<sequence>MIFSTTKQLVSFPGASKQLPSLLSKLGVSRPLIVTDAGILSAGLLSPLLASLPGASVFGDVVSDPTTTNVLSCVEAYLHSGCDGVVGFGGGSSMDVAKVAAYLAVTPTPLEECWGVDMLGRRRAPLVQVPTTAGTGSEVTPVSILTKAGEGGGAGGPVSKAGIVSPTLLPDLAVLDGELTLSLPAATTAHTGVDAMVHAIEAFTCRTKKNPLSDALAKEALVVLHRNIRGAVRDGSCVDARSNMLYGSMLAGMAFGNAPVGAVHALAYPLGSIFKGLVDDLGIPRSLGSLGVKEKDLGALCDEGMKQTRLLPNNVRELGREEAAKIYQSIM</sequence>
<feature type="domain" description="Fe-containing alcohol dehydrogenase-like C-terminal" evidence="5">
    <location>
        <begin position="188"/>
        <end position="274"/>
    </location>
</feature>
<evidence type="ECO:0000256" key="1">
    <source>
        <dbReference type="ARBA" id="ARBA00007358"/>
    </source>
</evidence>
<dbReference type="InterPro" id="IPR001670">
    <property type="entry name" value="ADH_Fe/GldA"/>
</dbReference>
<dbReference type="SUPFAM" id="SSF56796">
    <property type="entry name" value="Dehydroquinate synthase-like"/>
    <property type="match status" value="1"/>
</dbReference>
<gene>
    <name evidence="6" type="ORF">TeGR_g8131</name>
</gene>
<accession>A0ABQ6M8Z7</accession>
<evidence type="ECO:0000256" key="3">
    <source>
        <dbReference type="ARBA" id="ARBA00023027"/>
    </source>
</evidence>
<keyword evidence="2" id="KW-0560">Oxidoreductase</keyword>
<dbReference type="Gene3D" id="1.20.1090.10">
    <property type="entry name" value="Dehydroquinate synthase-like - alpha domain"/>
    <property type="match status" value="2"/>
</dbReference>
<evidence type="ECO:0000313" key="6">
    <source>
        <dbReference type="EMBL" id="GMI21891.1"/>
    </source>
</evidence>
<evidence type="ECO:0000256" key="2">
    <source>
        <dbReference type="ARBA" id="ARBA00023002"/>
    </source>
</evidence>
<dbReference type="Proteomes" id="UP001165060">
    <property type="component" value="Unassembled WGS sequence"/>
</dbReference>
<dbReference type="Gene3D" id="3.40.50.1970">
    <property type="match status" value="1"/>
</dbReference>
<reference evidence="6 7" key="1">
    <citation type="journal article" date="2023" name="Commun. Biol.">
        <title>Genome analysis of Parmales, the sister group of diatoms, reveals the evolutionary specialization of diatoms from phago-mixotrophs to photoautotrophs.</title>
        <authorList>
            <person name="Ban H."/>
            <person name="Sato S."/>
            <person name="Yoshikawa S."/>
            <person name="Yamada K."/>
            <person name="Nakamura Y."/>
            <person name="Ichinomiya M."/>
            <person name="Sato N."/>
            <person name="Blanc-Mathieu R."/>
            <person name="Endo H."/>
            <person name="Kuwata A."/>
            <person name="Ogata H."/>
        </authorList>
    </citation>
    <scope>NUCLEOTIDE SEQUENCE [LARGE SCALE GENOMIC DNA]</scope>
</reference>
<feature type="domain" description="Alcohol dehydrogenase iron-type/glycerol dehydrogenase GldA" evidence="4">
    <location>
        <begin position="9"/>
        <end position="176"/>
    </location>
</feature>
<comment type="caution">
    <text evidence="6">The sequence shown here is derived from an EMBL/GenBank/DDBJ whole genome shotgun (WGS) entry which is preliminary data.</text>
</comment>
<evidence type="ECO:0000259" key="5">
    <source>
        <dbReference type="Pfam" id="PF25137"/>
    </source>
</evidence>
<evidence type="ECO:0008006" key="8">
    <source>
        <dbReference type="Google" id="ProtNLM"/>
    </source>
</evidence>
<dbReference type="Pfam" id="PF25137">
    <property type="entry name" value="ADH_Fe_C"/>
    <property type="match status" value="1"/>
</dbReference>
<keyword evidence="3" id="KW-0520">NAD</keyword>
<dbReference type="InterPro" id="IPR018211">
    <property type="entry name" value="ADH_Fe_CS"/>
</dbReference>
<dbReference type="PROSITE" id="PS00913">
    <property type="entry name" value="ADH_IRON_1"/>
    <property type="match status" value="1"/>
</dbReference>
<proteinExistence type="inferred from homology"/>
<comment type="similarity">
    <text evidence="1">Belongs to the iron-containing alcohol dehydrogenase family.</text>
</comment>
<evidence type="ECO:0000259" key="4">
    <source>
        <dbReference type="Pfam" id="PF00465"/>
    </source>
</evidence>
<evidence type="ECO:0000313" key="7">
    <source>
        <dbReference type="Proteomes" id="UP001165060"/>
    </source>
</evidence>
<dbReference type="Pfam" id="PF00465">
    <property type="entry name" value="Fe-ADH"/>
    <property type="match status" value="1"/>
</dbReference>
<dbReference type="PANTHER" id="PTHR11496">
    <property type="entry name" value="ALCOHOL DEHYDROGENASE"/>
    <property type="match status" value="1"/>
</dbReference>
<protein>
    <recommendedName>
        <fullName evidence="8">Alcohol dehydrogenase iron-type/glycerol dehydrogenase GldA domain-containing protein</fullName>
    </recommendedName>
</protein>
<dbReference type="PANTHER" id="PTHR11496:SF102">
    <property type="entry name" value="ALCOHOL DEHYDROGENASE 4"/>
    <property type="match status" value="1"/>
</dbReference>
<name>A0ABQ6M8Z7_9STRA</name>
<organism evidence="6 7">
    <name type="scientific">Tetraparma gracilis</name>
    <dbReference type="NCBI Taxonomy" id="2962635"/>
    <lineage>
        <taxon>Eukaryota</taxon>
        <taxon>Sar</taxon>
        <taxon>Stramenopiles</taxon>
        <taxon>Ochrophyta</taxon>
        <taxon>Bolidophyceae</taxon>
        <taxon>Parmales</taxon>
        <taxon>Triparmaceae</taxon>
        <taxon>Tetraparma</taxon>
    </lineage>
</organism>
<keyword evidence="7" id="KW-1185">Reference proteome</keyword>
<dbReference type="InterPro" id="IPR039697">
    <property type="entry name" value="Alcohol_dehydrogenase_Fe"/>
</dbReference>
<dbReference type="EMBL" id="BRYB01002568">
    <property type="protein sequence ID" value="GMI21891.1"/>
    <property type="molecule type" value="Genomic_DNA"/>
</dbReference>
<dbReference type="InterPro" id="IPR056798">
    <property type="entry name" value="ADH_Fe_C"/>
</dbReference>